<name>A0AAD6HRK4_9EURO</name>
<reference evidence="1" key="1">
    <citation type="journal article" date="2023" name="IMA Fungus">
        <title>Comparative genomic study of the Penicillium genus elucidates a diverse pangenome and 15 lateral gene transfer events.</title>
        <authorList>
            <person name="Petersen C."/>
            <person name="Sorensen T."/>
            <person name="Nielsen M.R."/>
            <person name="Sondergaard T.E."/>
            <person name="Sorensen J.L."/>
            <person name="Fitzpatrick D.A."/>
            <person name="Frisvad J.C."/>
            <person name="Nielsen K.L."/>
        </authorList>
    </citation>
    <scope>NUCLEOTIDE SEQUENCE</scope>
    <source>
        <strain evidence="1">IBT 17514</strain>
    </source>
</reference>
<dbReference type="EMBL" id="JAQJAN010000004">
    <property type="protein sequence ID" value="KAJ5732794.1"/>
    <property type="molecule type" value="Genomic_DNA"/>
</dbReference>
<gene>
    <name evidence="1" type="ORF">N7493_004275</name>
</gene>
<reference evidence="1" key="2">
    <citation type="submission" date="2023-01" db="EMBL/GenBank/DDBJ databases">
        <authorList>
            <person name="Petersen C."/>
        </authorList>
    </citation>
    <scope>NUCLEOTIDE SEQUENCE</scope>
    <source>
        <strain evidence="1">IBT 17514</strain>
    </source>
</reference>
<evidence type="ECO:0000313" key="2">
    <source>
        <dbReference type="Proteomes" id="UP001215712"/>
    </source>
</evidence>
<sequence>MPYSRRSELLTTNRTLLDTVFEHSEETFCMYCNYPSESKQCQKVFIDGVVDTIISLPPHVGEGPFARIISIELADPVLKLPIHHLKHCALEEIEENPVYRVKIDYNFHDIQPKGDNKEPVMIRVDLTNLLGYWEEMTTAPEDSLARVKRGIGNDSLTVDEWRTRVQRASRKEANLQKRQANVNISSSMDLTNSSASSPRKRWFGPFSDWLKRLTTVTKSSVGVLELGLAKTINLLRYTAGCELGHLFAEIKLDLQANMALDVKYAYYLSAIFVAPSKPETRIERKKIIDTLAYPGLAVNGIAAIGPTLDFYGEIRGSITLSGSLDAGASLKFGKAEVYWPERDDAKDKYETLLSLSSEATAPSGRNVEPVFKAGVAVDAALDVIITPEAHIGIKIGGGTLVGSATLIDAQLFGFVEADLNFRAHADLSSSDQAFHYSLGSYIIYNLGYSAKGRILGIVDWITSDRKAWNRSPELTLYEKSGTIPLLASAESDNDLVTLFEKITMSTEGVLDSFASEDIYLMGSISTNWKYLDPDPPANDDRGDFWLLWGGDPGRGAWTEAGQYGNQRQKYTQKFKEYPAEQPLPDGVQAKASSKWSWTYRRNYLSTFWMQDPKSIWKNIKGQSLREGHGPSDTSAILCAINFFGQEDKVYKMPSTVKGPLMGTAVAIQMKITRLLVPQSSQLGASTMALGSASLNLREATQDGAFILTMMSLWWKASRWSIEI</sequence>
<proteinExistence type="predicted"/>
<dbReference type="AlphaFoldDB" id="A0AAD6HRK4"/>
<evidence type="ECO:0000313" key="1">
    <source>
        <dbReference type="EMBL" id="KAJ5732794.1"/>
    </source>
</evidence>
<protein>
    <submittedName>
        <fullName evidence="1">Uncharacterized protein</fullName>
    </submittedName>
</protein>
<comment type="caution">
    <text evidence="1">The sequence shown here is derived from an EMBL/GenBank/DDBJ whole genome shotgun (WGS) entry which is preliminary data.</text>
</comment>
<dbReference type="Proteomes" id="UP001215712">
    <property type="component" value="Unassembled WGS sequence"/>
</dbReference>
<keyword evidence="2" id="KW-1185">Reference proteome</keyword>
<organism evidence="1 2">
    <name type="scientific">Penicillium malachiteum</name>
    <dbReference type="NCBI Taxonomy" id="1324776"/>
    <lineage>
        <taxon>Eukaryota</taxon>
        <taxon>Fungi</taxon>
        <taxon>Dikarya</taxon>
        <taxon>Ascomycota</taxon>
        <taxon>Pezizomycotina</taxon>
        <taxon>Eurotiomycetes</taxon>
        <taxon>Eurotiomycetidae</taxon>
        <taxon>Eurotiales</taxon>
        <taxon>Aspergillaceae</taxon>
        <taxon>Penicillium</taxon>
    </lineage>
</organism>
<accession>A0AAD6HRK4</accession>